<accession>A0A0L8V8B6</accession>
<comment type="caution">
    <text evidence="2">The sequence shown here is derived from an EMBL/GenBank/DDBJ whole genome shotgun (WGS) entry which is preliminary data.</text>
</comment>
<evidence type="ECO:0000313" key="3">
    <source>
        <dbReference type="Proteomes" id="UP000036958"/>
    </source>
</evidence>
<feature type="compositionally biased region" description="Basic and acidic residues" evidence="1">
    <location>
        <begin position="51"/>
        <end position="67"/>
    </location>
</feature>
<protein>
    <submittedName>
        <fullName evidence="2">Uncharacterized protein</fullName>
    </submittedName>
</protein>
<feature type="region of interest" description="Disordered" evidence="1">
    <location>
        <begin position="51"/>
        <end position="72"/>
    </location>
</feature>
<reference evidence="3" key="1">
    <citation type="submission" date="2015-07" db="EMBL/GenBank/DDBJ databases">
        <title>Genome sequencing of Sunxiuqinia dokdonensis strain SK.</title>
        <authorList>
            <person name="Ahn S."/>
            <person name="Kim B.-C."/>
        </authorList>
    </citation>
    <scope>NUCLEOTIDE SEQUENCE [LARGE SCALE GENOMIC DNA]</scope>
    <source>
        <strain evidence="3">SK</strain>
    </source>
</reference>
<evidence type="ECO:0000313" key="2">
    <source>
        <dbReference type="EMBL" id="KOH44681.1"/>
    </source>
</evidence>
<evidence type="ECO:0000256" key="1">
    <source>
        <dbReference type="SAM" id="MobiDB-lite"/>
    </source>
</evidence>
<name>A0A0L8V8B6_9BACT</name>
<organism evidence="2 3">
    <name type="scientific">Sunxiuqinia dokdonensis</name>
    <dbReference type="NCBI Taxonomy" id="1409788"/>
    <lineage>
        <taxon>Bacteria</taxon>
        <taxon>Pseudomonadati</taxon>
        <taxon>Bacteroidota</taxon>
        <taxon>Bacteroidia</taxon>
        <taxon>Marinilabiliales</taxon>
        <taxon>Prolixibacteraceae</taxon>
        <taxon>Sunxiuqinia</taxon>
    </lineage>
</organism>
<dbReference type="EMBL" id="LGIA01000156">
    <property type="protein sequence ID" value="KOH44681.1"/>
    <property type="molecule type" value="Genomic_DNA"/>
</dbReference>
<dbReference type="Proteomes" id="UP000036958">
    <property type="component" value="Unassembled WGS sequence"/>
</dbReference>
<gene>
    <name evidence="2" type="ORF">NC99_25190</name>
</gene>
<dbReference type="RefSeq" id="WP_053183830.1">
    <property type="nucleotide sequence ID" value="NZ_LGIA01000156.1"/>
</dbReference>
<proteinExistence type="predicted"/>
<sequence length="214" mass="23331">MENDKRPKWETGVAIIKGKQSVSLLETYQVELQPRLQPDEAAQHKANVTELEARHSGQSETLTEQKSKTRGQNEAMVDLHETVVNIRSIVKSSGASGEISKAYGVGEKITDTVSSVTAAANMVITAYGTYGEWSTGTGILESDITEIETLKQELEQANDIQESSKFTRKAGTMSKNVLQRTVEDEITKISALGNFVFAKSNPAVAVLFKELIPG</sequence>
<keyword evidence="3" id="KW-1185">Reference proteome</keyword>
<dbReference type="AlphaFoldDB" id="A0A0L8V8B6"/>